<reference evidence="5" key="1">
    <citation type="submission" date="2025-08" db="UniProtKB">
        <authorList>
            <consortium name="RefSeq"/>
        </authorList>
    </citation>
    <scope>IDENTIFICATION</scope>
</reference>
<dbReference type="Gene3D" id="2.130.10.10">
    <property type="entry name" value="YVTN repeat-like/Quinoprotein amine dehydrogenase"/>
    <property type="match status" value="2"/>
</dbReference>
<feature type="compositionally biased region" description="Polar residues" evidence="3">
    <location>
        <begin position="466"/>
        <end position="489"/>
    </location>
</feature>
<feature type="coiled-coil region" evidence="2">
    <location>
        <begin position="761"/>
        <end position="795"/>
    </location>
</feature>
<dbReference type="AlphaFoldDB" id="A0A6I9RBN2"/>
<dbReference type="RefSeq" id="XP_010923208.2">
    <property type="nucleotide sequence ID" value="XM_010924906.3"/>
</dbReference>
<feature type="region of interest" description="Disordered" evidence="3">
    <location>
        <begin position="501"/>
        <end position="524"/>
    </location>
</feature>
<dbReference type="FunFam" id="2.130.10.10:FF:000344">
    <property type="entry name" value="Protein NEDD1"/>
    <property type="match status" value="1"/>
</dbReference>
<evidence type="ECO:0000256" key="2">
    <source>
        <dbReference type="SAM" id="Coils"/>
    </source>
</evidence>
<dbReference type="InterPro" id="IPR015943">
    <property type="entry name" value="WD40/YVTN_repeat-like_dom_sf"/>
</dbReference>
<proteinExistence type="predicted"/>
<dbReference type="InterPro" id="IPR044621">
    <property type="entry name" value="NEDD1"/>
</dbReference>
<accession>A0A6I9RBN2</accession>
<organism evidence="4 5">
    <name type="scientific">Elaeis guineensis var. tenera</name>
    <name type="common">Oil palm</name>
    <dbReference type="NCBI Taxonomy" id="51953"/>
    <lineage>
        <taxon>Eukaryota</taxon>
        <taxon>Viridiplantae</taxon>
        <taxon>Streptophyta</taxon>
        <taxon>Embryophyta</taxon>
        <taxon>Tracheophyta</taxon>
        <taxon>Spermatophyta</taxon>
        <taxon>Magnoliopsida</taxon>
        <taxon>Liliopsida</taxon>
        <taxon>Arecaceae</taxon>
        <taxon>Arecoideae</taxon>
        <taxon>Cocoseae</taxon>
        <taxon>Elaeidinae</taxon>
        <taxon>Elaeis</taxon>
    </lineage>
</organism>
<dbReference type="GeneID" id="105046348"/>
<name>A0A6I9RBN2_ELAGV</name>
<dbReference type="GO" id="GO:0140496">
    <property type="term" value="F:gamma-tubulin complex binding"/>
    <property type="evidence" value="ECO:0007669"/>
    <property type="project" value="InterPro"/>
</dbReference>
<dbReference type="GO" id="GO:0060236">
    <property type="term" value="P:regulation of mitotic spindle organization"/>
    <property type="evidence" value="ECO:0007669"/>
    <property type="project" value="TreeGrafter"/>
</dbReference>
<dbReference type="OrthoDB" id="756313at2759"/>
<dbReference type="SMART" id="SM00320">
    <property type="entry name" value="WD40"/>
    <property type="match status" value="6"/>
</dbReference>
<dbReference type="Proteomes" id="UP000504607">
    <property type="component" value="Chromosome 5"/>
</dbReference>
<dbReference type="FunCoup" id="A0A6I9RBN2">
    <property type="interactions" value="1203"/>
</dbReference>
<dbReference type="InterPro" id="IPR036322">
    <property type="entry name" value="WD40_repeat_dom_sf"/>
</dbReference>
<feature type="compositionally biased region" description="Polar residues" evidence="3">
    <location>
        <begin position="677"/>
        <end position="688"/>
    </location>
</feature>
<dbReference type="GO" id="GO:0032467">
    <property type="term" value="P:positive regulation of cytokinesis"/>
    <property type="evidence" value="ECO:0007669"/>
    <property type="project" value="TreeGrafter"/>
</dbReference>
<gene>
    <name evidence="5" type="primary">LOC105046348</name>
</gene>
<feature type="compositionally biased region" description="Low complexity" evidence="3">
    <location>
        <begin position="501"/>
        <end position="513"/>
    </location>
</feature>
<evidence type="ECO:0000256" key="1">
    <source>
        <dbReference type="PROSITE-ProRule" id="PRU00221"/>
    </source>
</evidence>
<dbReference type="PANTHER" id="PTHR45096">
    <property type="entry name" value="PROTEIN NEDD1"/>
    <property type="match status" value="1"/>
</dbReference>
<dbReference type="PROSITE" id="PS50082">
    <property type="entry name" value="WD_REPEATS_2"/>
    <property type="match status" value="1"/>
</dbReference>
<dbReference type="KEGG" id="egu:105046348"/>
<evidence type="ECO:0000313" key="4">
    <source>
        <dbReference type="Proteomes" id="UP000504607"/>
    </source>
</evidence>
<protein>
    <submittedName>
        <fullName evidence="5">Protein NEDD1</fullName>
    </submittedName>
</protein>
<dbReference type="InterPro" id="IPR001680">
    <property type="entry name" value="WD40_rpt"/>
</dbReference>
<feature type="repeat" description="WD" evidence="1">
    <location>
        <begin position="192"/>
        <end position="206"/>
    </location>
</feature>
<keyword evidence="1" id="KW-0853">WD repeat</keyword>
<feature type="region of interest" description="Disordered" evidence="3">
    <location>
        <begin position="366"/>
        <end position="387"/>
    </location>
</feature>
<keyword evidence="2" id="KW-0175">Coiled coil</keyword>
<feature type="region of interest" description="Disordered" evidence="3">
    <location>
        <begin position="445"/>
        <end position="489"/>
    </location>
</feature>
<feature type="compositionally biased region" description="Polar residues" evidence="3">
    <location>
        <begin position="696"/>
        <end position="712"/>
    </location>
</feature>
<dbReference type="SUPFAM" id="SSF50978">
    <property type="entry name" value="WD40 repeat-like"/>
    <property type="match status" value="1"/>
</dbReference>
<sequence length="804" mass="86626">MSFVDPSASLLATCGGDTVKIFDVTVDSGDPCVLSYTPSPGFQVNSVRWNHTNLVVASTGDDRKISLWHKNGQNVGVIPLCGSVLGDDIEEAIVSISFSNKGSRYLCSGGSGNIVRIWDLQRKRCIKWLSGHTDTITGVMYNCKDEHLASISVKGELILHNLASGARAAELKDPNGQVLRVLDYSRLSRHILVTAGDDGSVHLWDITGRSPKISWPKQHSAPTTGVCFSPSSDKIVASVGLDKRLYTYDSGTRRPTSCTHYEAPFSSLAYHDDGNVLAAGTNSGRVVFYDVRGKPQPFTVLRAYHSSEAVASLCWQRSKPVIVNENSCSAEIALLGGTGEDSVLMPDPLPSAAALSFPPATVPSFRSSLTTSTSGSTSTTPTVEVTPQRSRLWTGGSLAKLQAPRSSYNLKDDDMDVFSPLVDVQPITPSLGNWWDDHDEAKKVNVPGEEKSAAFPSSVRRFPYSEGSTDSHPISDWRSSSTSKQDSASVASLVATPVASSRSETSSFSPTSPGAWGGNALSDKLTHHHQPTSLARFVPSVSLASGSIFAGLQDSSSSISHSTKNSMNNSSTNFVTLQNKLTLNNTNSSEIVESSSACHLSSVSASLGAKTISSSSSSNLELPGTVLSTFSRRYTAYAERISTTSSFSEGIASAVGSPKSKKTGAEPREELLNSLLSRQEASTTSGTGSLPAINGAPSQSMRTLGQPTDQQGTSFSLQLVQRTLEESLGSMQKSIHEDVRNLHIELLRQFHMQEIEMLGLLTSILEKQDELMKEIQSLRRENQQLRQLLERDFKQIIIHFFGCF</sequence>
<dbReference type="Pfam" id="PF00400">
    <property type="entry name" value="WD40"/>
    <property type="match status" value="3"/>
</dbReference>
<dbReference type="PANTHER" id="PTHR45096:SF1">
    <property type="entry name" value="PROTEIN NEDD1"/>
    <property type="match status" value="1"/>
</dbReference>
<dbReference type="GO" id="GO:0005828">
    <property type="term" value="C:kinetochore microtubule"/>
    <property type="evidence" value="ECO:0007669"/>
    <property type="project" value="TreeGrafter"/>
</dbReference>
<feature type="region of interest" description="Disordered" evidence="3">
    <location>
        <begin position="677"/>
        <end position="712"/>
    </location>
</feature>
<keyword evidence="4" id="KW-1185">Reference proteome</keyword>
<dbReference type="GO" id="GO:0000919">
    <property type="term" value="P:cell plate assembly"/>
    <property type="evidence" value="ECO:0007669"/>
    <property type="project" value="TreeGrafter"/>
</dbReference>
<evidence type="ECO:0000256" key="3">
    <source>
        <dbReference type="SAM" id="MobiDB-lite"/>
    </source>
</evidence>
<feature type="compositionally biased region" description="Low complexity" evidence="3">
    <location>
        <begin position="366"/>
        <end position="382"/>
    </location>
</feature>
<dbReference type="GO" id="GO:2000694">
    <property type="term" value="P:regulation of phragmoplast microtubule organization"/>
    <property type="evidence" value="ECO:0007669"/>
    <property type="project" value="TreeGrafter"/>
</dbReference>
<dbReference type="GO" id="GO:0010968">
    <property type="term" value="P:regulation of microtubule nucleation"/>
    <property type="evidence" value="ECO:0007669"/>
    <property type="project" value="InterPro"/>
</dbReference>
<evidence type="ECO:0000313" key="5">
    <source>
        <dbReference type="RefSeq" id="XP_010923208.2"/>
    </source>
</evidence>
<dbReference type="InParanoid" id="A0A6I9RBN2"/>